<dbReference type="Proteomes" id="UP000626026">
    <property type="component" value="Unassembled WGS sequence"/>
</dbReference>
<reference evidence="3 4" key="1">
    <citation type="journal article" date="2013" name="Int. J. Syst. Evol. Microbiol.">
        <title>Roseomonas aerophila sp. nov., isolated from air.</title>
        <authorList>
            <person name="Kim S.J."/>
            <person name="Weon H.Y."/>
            <person name="Ahn J.H."/>
            <person name="Hong S.B."/>
            <person name="Seok S.J."/>
            <person name="Whang K.S."/>
            <person name="Kwon S.W."/>
        </authorList>
    </citation>
    <scope>NUCLEOTIDE SEQUENCE [LARGE SCALE GENOMIC DNA]</scope>
    <source>
        <strain evidence="3 4">NBRC 108923</strain>
    </source>
</reference>
<dbReference type="InterPro" id="IPR042099">
    <property type="entry name" value="ANL_N_sf"/>
</dbReference>
<dbReference type="NCBIfam" id="NF006181">
    <property type="entry name" value="PRK08314.1"/>
    <property type="match status" value="1"/>
</dbReference>
<protein>
    <submittedName>
        <fullName evidence="3">AMP-binding protein</fullName>
    </submittedName>
</protein>
<evidence type="ECO:0000313" key="4">
    <source>
        <dbReference type="Proteomes" id="UP000626026"/>
    </source>
</evidence>
<dbReference type="EMBL" id="JACTVA010000012">
    <property type="protein sequence ID" value="MBC9206987.1"/>
    <property type="molecule type" value="Genomic_DNA"/>
</dbReference>
<dbReference type="InterPro" id="IPR045851">
    <property type="entry name" value="AMP-bd_C_sf"/>
</dbReference>
<organism evidence="3 4">
    <name type="scientific">Teichococcus aerophilus</name>
    <dbReference type="NCBI Taxonomy" id="1224513"/>
    <lineage>
        <taxon>Bacteria</taxon>
        <taxon>Pseudomonadati</taxon>
        <taxon>Pseudomonadota</taxon>
        <taxon>Alphaproteobacteria</taxon>
        <taxon>Acetobacterales</taxon>
        <taxon>Roseomonadaceae</taxon>
        <taxon>Roseomonas</taxon>
    </lineage>
</organism>
<dbReference type="InterPro" id="IPR050237">
    <property type="entry name" value="ATP-dep_AMP-bd_enzyme"/>
</dbReference>
<dbReference type="Pfam" id="PF00501">
    <property type="entry name" value="AMP-binding"/>
    <property type="match status" value="1"/>
</dbReference>
<name>A0ABR7RKA6_9PROT</name>
<dbReference type="InterPro" id="IPR000873">
    <property type="entry name" value="AMP-dep_synth/lig_dom"/>
</dbReference>
<dbReference type="Gene3D" id="3.40.50.12780">
    <property type="entry name" value="N-terminal domain of ligase-like"/>
    <property type="match status" value="1"/>
</dbReference>
<dbReference type="Pfam" id="PF13193">
    <property type="entry name" value="AMP-binding_C"/>
    <property type="match status" value="1"/>
</dbReference>
<comment type="caution">
    <text evidence="3">The sequence shown here is derived from an EMBL/GenBank/DDBJ whole genome shotgun (WGS) entry which is preliminary data.</text>
</comment>
<accession>A0ABR7RKA6</accession>
<gene>
    <name evidence="3" type="ORF">IBL26_09095</name>
</gene>
<feature type="domain" description="AMP-binding enzyme C-terminal" evidence="2">
    <location>
        <begin position="464"/>
        <end position="539"/>
    </location>
</feature>
<evidence type="ECO:0000259" key="1">
    <source>
        <dbReference type="Pfam" id="PF00501"/>
    </source>
</evidence>
<dbReference type="PROSITE" id="PS00455">
    <property type="entry name" value="AMP_BINDING"/>
    <property type="match status" value="1"/>
</dbReference>
<sequence length="555" mass="60717">MMQQPEPPFWPAGVPQDFGPLPRNLGEALRASAARRPSHPALVFYGAEMRFAELLRRVEALAGFLQHRCGLLKGDRVLLDMQNSPHFVIGFHAIARAGGVVVPVNPMNMAPELAYLCQDSGARIALIGAELLDRFAALMPAPLRHVVLASYADEIPQPPPFRLPPVMAESVLPAQLPPDVVAWADALAETRPPRPDDTEQDDLCVMPYTSGTTGKPKACAHTHATTLFTAIAQAAWYRYDDDTVVTGFMPMFHVAGMQVSLNGGIVAGATIVIMARWDRELISPLFTRYGVTVWSAAPTMVVDVLAAPGFDEKAFTSLRVLTGGGSTMPTAVAEQLERRWGLRFVEGYGLSETIAATHLNPPDRPKPQCMGIPIQGTVSRIIDPETLVELPVGEVGEIIIAGPQVMRGYWNRPDANAEAFLQRDGLRFLRTGDLGRVDAEGYFYTVDRLKRMISVSGYKVWPAECEATLYHHPAIQECCVIAAPDSYRGETVKAFVVLRPGAALDAAGLMEWARSVMAAYKVPRLVEFVDSLPRSGTNKIDWRSLQVAEWEKAKA</sequence>
<keyword evidence="4" id="KW-1185">Reference proteome</keyword>
<evidence type="ECO:0000259" key="2">
    <source>
        <dbReference type="Pfam" id="PF13193"/>
    </source>
</evidence>
<proteinExistence type="predicted"/>
<dbReference type="Gene3D" id="3.30.300.30">
    <property type="match status" value="1"/>
</dbReference>
<dbReference type="PANTHER" id="PTHR43767:SF1">
    <property type="entry name" value="NONRIBOSOMAL PEPTIDE SYNTHASE PES1 (EUROFUNG)-RELATED"/>
    <property type="match status" value="1"/>
</dbReference>
<dbReference type="RefSeq" id="WP_187784160.1">
    <property type="nucleotide sequence ID" value="NZ_JACTVA010000012.1"/>
</dbReference>
<evidence type="ECO:0000313" key="3">
    <source>
        <dbReference type="EMBL" id="MBC9206987.1"/>
    </source>
</evidence>
<dbReference type="PANTHER" id="PTHR43767">
    <property type="entry name" value="LONG-CHAIN-FATTY-ACID--COA LIGASE"/>
    <property type="match status" value="1"/>
</dbReference>
<dbReference type="SUPFAM" id="SSF56801">
    <property type="entry name" value="Acetyl-CoA synthetase-like"/>
    <property type="match status" value="1"/>
</dbReference>
<dbReference type="InterPro" id="IPR025110">
    <property type="entry name" value="AMP-bd_C"/>
</dbReference>
<feature type="domain" description="AMP-dependent synthetase/ligase" evidence="1">
    <location>
        <begin position="30"/>
        <end position="410"/>
    </location>
</feature>
<dbReference type="InterPro" id="IPR020845">
    <property type="entry name" value="AMP-binding_CS"/>
</dbReference>